<dbReference type="GO" id="GO:0005828">
    <property type="term" value="C:kinetochore microtubule"/>
    <property type="evidence" value="ECO:0007669"/>
    <property type="project" value="TreeGrafter"/>
</dbReference>
<dbReference type="Proteomes" id="UP000036681">
    <property type="component" value="Unplaced"/>
</dbReference>
<dbReference type="GO" id="GO:0000070">
    <property type="term" value="P:mitotic sister chromatid segregation"/>
    <property type="evidence" value="ECO:0007669"/>
    <property type="project" value="TreeGrafter"/>
</dbReference>
<name>A0A0M3IW90_ASCLU</name>
<evidence type="ECO:0000313" key="4">
    <source>
        <dbReference type="WBParaSite" id="ALUE_0002301801-mRNA-1"/>
    </source>
</evidence>
<dbReference type="GO" id="GO:0031267">
    <property type="term" value="F:small GTPase binding"/>
    <property type="evidence" value="ECO:0007669"/>
    <property type="project" value="TreeGrafter"/>
</dbReference>
<dbReference type="GO" id="GO:1903394">
    <property type="term" value="P:protein localization to kinetochore involved in kinetochore assembly"/>
    <property type="evidence" value="ECO:0007669"/>
    <property type="project" value="TreeGrafter"/>
</dbReference>
<sequence length="191" mass="22057">MVPYETKIRCMCCLMRLLDPDQFQAILGYDATSACITLERLLYSRLINVCRLDLPMPTFMEQNKAHLARSLLSSGVRQNMELLHLIACIVVDYEVVDRKLVSDLLNKLYGGRQREIVSRLLHICRLYPSLARIDDLAMVWRDTADWMHNKIGIFIAFFSYCSSLIVECCLIVVDYCCFVEDNLGAYRREAA</sequence>
<dbReference type="GO" id="GO:1990423">
    <property type="term" value="C:RZZ complex"/>
    <property type="evidence" value="ECO:0007669"/>
    <property type="project" value="TreeGrafter"/>
</dbReference>
<dbReference type="Pfam" id="PF10493">
    <property type="entry name" value="Rod_C"/>
    <property type="match status" value="1"/>
</dbReference>
<evidence type="ECO:0000313" key="3">
    <source>
        <dbReference type="Proteomes" id="UP000036681"/>
    </source>
</evidence>
<keyword evidence="1" id="KW-0472">Membrane</keyword>
<organism evidence="3 4">
    <name type="scientific">Ascaris lumbricoides</name>
    <name type="common">Giant roundworm</name>
    <dbReference type="NCBI Taxonomy" id="6252"/>
    <lineage>
        <taxon>Eukaryota</taxon>
        <taxon>Metazoa</taxon>
        <taxon>Ecdysozoa</taxon>
        <taxon>Nematoda</taxon>
        <taxon>Chromadorea</taxon>
        <taxon>Rhabditida</taxon>
        <taxon>Spirurina</taxon>
        <taxon>Ascaridomorpha</taxon>
        <taxon>Ascaridoidea</taxon>
        <taxon>Ascarididae</taxon>
        <taxon>Ascaris</taxon>
    </lineage>
</organism>
<evidence type="ECO:0000256" key="1">
    <source>
        <dbReference type="SAM" id="Phobius"/>
    </source>
</evidence>
<dbReference type="GO" id="GO:0005737">
    <property type="term" value="C:cytoplasm"/>
    <property type="evidence" value="ECO:0007669"/>
    <property type="project" value="TreeGrafter"/>
</dbReference>
<keyword evidence="3" id="KW-1185">Reference proteome</keyword>
<protein>
    <submittedName>
        <fullName evidence="4">Rod_C domain-containing protein</fullName>
    </submittedName>
</protein>
<dbReference type="PANTHER" id="PTHR15688">
    <property type="entry name" value="KINETOCHORE-ASSOCIATED PROTEIN 1"/>
    <property type="match status" value="1"/>
</dbReference>
<dbReference type="GO" id="GO:0007094">
    <property type="term" value="P:mitotic spindle assembly checkpoint signaling"/>
    <property type="evidence" value="ECO:0007669"/>
    <property type="project" value="TreeGrafter"/>
</dbReference>
<dbReference type="WBParaSite" id="ALUE_0002301801-mRNA-1">
    <property type="protein sequence ID" value="ALUE_0002301801-mRNA-1"/>
    <property type="gene ID" value="ALUE_0002301801"/>
</dbReference>
<accession>A0A0M3IW90</accession>
<reference evidence="4" key="1">
    <citation type="submission" date="2017-02" db="UniProtKB">
        <authorList>
            <consortium name="WormBaseParasite"/>
        </authorList>
    </citation>
    <scope>IDENTIFICATION</scope>
</reference>
<dbReference type="PANTHER" id="PTHR15688:SF1">
    <property type="entry name" value="KINETOCHORE-ASSOCIATED PROTEIN 1"/>
    <property type="match status" value="1"/>
</dbReference>
<dbReference type="InterPro" id="IPR052802">
    <property type="entry name" value="KNTC1"/>
</dbReference>
<evidence type="ECO:0000259" key="2">
    <source>
        <dbReference type="Pfam" id="PF10493"/>
    </source>
</evidence>
<dbReference type="InterPro" id="IPR019527">
    <property type="entry name" value="RZZ-complex_KNTC1/ROD_C"/>
</dbReference>
<feature type="transmembrane region" description="Helical" evidence="1">
    <location>
        <begin position="151"/>
        <end position="173"/>
    </location>
</feature>
<keyword evidence="1" id="KW-0812">Transmembrane</keyword>
<feature type="domain" description="RZZ complex subunit KNTC1/ROD C-terminal" evidence="2">
    <location>
        <begin position="5"/>
        <end position="142"/>
    </location>
</feature>
<keyword evidence="1" id="KW-1133">Transmembrane helix</keyword>
<dbReference type="AlphaFoldDB" id="A0A0M3IW90"/>
<proteinExistence type="predicted"/>